<dbReference type="Gene3D" id="3.30.420.10">
    <property type="entry name" value="Ribonuclease H-like superfamily/Ribonuclease H"/>
    <property type="match status" value="1"/>
</dbReference>
<dbReference type="GO" id="GO:0004803">
    <property type="term" value="F:transposase activity"/>
    <property type="evidence" value="ECO:0007669"/>
    <property type="project" value="InterPro"/>
</dbReference>
<dbReference type="InterPro" id="IPR009057">
    <property type="entry name" value="Homeodomain-like_sf"/>
</dbReference>
<dbReference type="InterPro" id="IPR012337">
    <property type="entry name" value="RNaseH-like_sf"/>
</dbReference>
<dbReference type="Gene3D" id="1.10.10.10">
    <property type="entry name" value="Winged helix-like DNA-binding domain superfamily/Winged helix DNA-binding domain"/>
    <property type="match status" value="1"/>
</dbReference>
<dbReference type="SUPFAM" id="SSF46955">
    <property type="entry name" value="Putative DNA-binding domain"/>
    <property type="match status" value="1"/>
</dbReference>
<dbReference type="GO" id="GO:0006313">
    <property type="term" value="P:DNA transposition"/>
    <property type="evidence" value="ECO:0007669"/>
    <property type="project" value="InterPro"/>
</dbReference>
<proteinExistence type="predicted"/>
<dbReference type="RefSeq" id="WP_160621595.1">
    <property type="nucleotide sequence ID" value="NZ_CP028271.1"/>
</dbReference>
<dbReference type="Gene3D" id="1.10.10.60">
    <property type="entry name" value="Homeodomain-like"/>
    <property type="match status" value="2"/>
</dbReference>
<gene>
    <name evidence="2" type="ORF">C7M51_01931</name>
</gene>
<dbReference type="EMBL" id="CP028271">
    <property type="protein sequence ID" value="QHM71640.1"/>
    <property type="molecule type" value="Genomic_DNA"/>
</dbReference>
<dbReference type="Proteomes" id="UP000464053">
    <property type="component" value="Chromosome"/>
</dbReference>
<dbReference type="Gene3D" id="6.10.250.2550">
    <property type="match status" value="1"/>
</dbReference>
<evidence type="ECO:0000313" key="3">
    <source>
        <dbReference type="Proteomes" id="UP000464053"/>
    </source>
</evidence>
<dbReference type="InterPro" id="IPR004189">
    <property type="entry name" value="Phage_Mu_transposase"/>
</dbReference>
<dbReference type="AlphaFoldDB" id="A0A6P1PYF2"/>
<dbReference type="InterPro" id="IPR015126">
    <property type="entry name" value="Mu_I-gamma"/>
</dbReference>
<dbReference type="Pfam" id="PF02914">
    <property type="entry name" value="DDE_2"/>
    <property type="match status" value="1"/>
</dbReference>
<dbReference type="OrthoDB" id="5676324at2"/>
<evidence type="ECO:0000313" key="2">
    <source>
        <dbReference type="EMBL" id="QHM71640.1"/>
    </source>
</evidence>
<dbReference type="Pfam" id="PF02316">
    <property type="entry name" value="HTH_Tnp_Mu_1"/>
    <property type="match status" value="1"/>
</dbReference>
<accession>A0A6P1PYF2</accession>
<dbReference type="KEGG" id="mint:C7M51_01931"/>
<dbReference type="InterPro" id="IPR009004">
    <property type="entry name" value="Transposase_Mu_C"/>
</dbReference>
<organism evidence="2 3">
    <name type="scientific">Mixta intestinalis</name>
    <dbReference type="NCBI Taxonomy" id="1615494"/>
    <lineage>
        <taxon>Bacteria</taxon>
        <taxon>Pseudomonadati</taxon>
        <taxon>Pseudomonadota</taxon>
        <taxon>Gammaproteobacteria</taxon>
        <taxon>Enterobacterales</taxon>
        <taxon>Erwiniaceae</taxon>
        <taxon>Mixta</taxon>
    </lineage>
</organism>
<dbReference type="Gene3D" id="2.30.30.130">
    <property type="entry name" value="Transposase, Mu, C-terminal"/>
    <property type="match status" value="1"/>
</dbReference>
<evidence type="ECO:0000259" key="1">
    <source>
        <dbReference type="PROSITE" id="PS51702"/>
    </source>
</evidence>
<dbReference type="GO" id="GO:0015074">
    <property type="term" value="P:DNA integration"/>
    <property type="evidence" value="ECO:0007669"/>
    <property type="project" value="InterPro"/>
</dbReference>
<dbReference type="PROSITE" id="PS51702">
    <property type="entry name" value="HTH_MU"/>
    <property type="match status" value="1"/>
</dbReference>
<dbReference type="Pfam" id="PF09039">
    <property type="entry name" value="HTH_Tnp_Mu_2"/>
    <property type="match status" value="1"/>
</dbReference>
<dbReference type="Pfam" id="PF09299">
    <property type="entry name" value="Mu-transpos_C"/>
    <property type="match status" value="1"/>
</dbReference>
<sequence>MQTTQWVTVQECVGLSGFPVSPANIRRKLEGLVCGRNELFRKRQGSKAVEYRLDALPVEARAELLLKQGVVETSQGVIELARPASSSLDSERRALWQRWDAASDSQRQLAERWHPVVMLADELIASGITAKTAFQTAASRYDVSAASLRDKYYRVQKYAKADWVAVLIDRRGGAKHESKQAGFDDDAWQFLLADYLRPEQPAFRKCYERLELAAREHGWTIPSYSTAYRRVQQNVDKTMAVACRQGEHALMHLLPTQRRTVEHLNALQWINGDGYQHNVFVRWFNGEILRPKTWFWQDVKTRKIVGFRCDVSENTDSIRLSFMDVIKKYGIPEDFHITIDNTRAAANKWLTGGVKNRYRFKVREDDPTGLFPLIGATIHWTSVVAGKGWGQAKPIERAFGVGGMEEYVDKHPALSGAYTGPNPMAKPDNYGSRVIEAEQFLEILAEGVAMFNAKVGRQTEICAGQLSFDQAFEREFPKTIVRKPTAEQLRLFLLPAEAVTVNRKGEFALTAGGTLRGAKNVYHNMALMNADIRKVVVRFDPQNLHGNVFCYTLDGKFICEAACITPVAFNDTQAGREHSRQQKRLKKATDAAIAAQKQKDALEISELMPRLAEPEAPESRVVAVFRPQTHGNTAIAHAVDEESLPDNDEYLNNSLDILELNKRKDII</sequence>
<dbReference type="SUPFAM" id="SSF53098">
    <property type="entry name" value="Ribonuclease H-like"/>
    <property type="match status" value="1"/>
</dbReference>
<protein>
    <recommendedName>
        <fullName evidence="1">HTH Mu-type domain-containing protein</fullName>
    </recommendedName>
</protein>
<dbReference type="SUPFAM" id="SSF46689">
    <property type="entry name" value="Homeodomain-like"/>
    <property type="match status" value="2"/>
</dbReference>
<dbReference type="InterPro" id="IPR036388">
    <property type="entry name" value="WH-like_DNA-bd_sf"/>
</dbReference>
<dbReference type="InterPro" id="IPR009061">
    <property type="entry name" value="DNA-bd_dom_put_sf"/>
</dbReference>
<dbReference type="GO" id="GO:0003677">
    <property type="term" value="F:DNA binding"/>
    <property type="evidence" value="ECO:0007669"/>
    <property type="project" value="InterPro"/>
</dbReference>
<dbReference type="InterPro" id="IPR036397">
    <property type="entry name" value="RNaseH_sf"/>
</dbReference>
<feature type="domain" description="HTH Mu-type" evidence="1">
    <location>
        <begin position="3"/>
        <end position="72"/>
    </location>
</feature>
<dbReference type="SUPFAM" id="SSF50610">
    <property type="entry name" value="mu transposase, C-terminal domain"/>
    <property type="match status" value="1"/>
</dbReference>
<dbReference type="InterPro" id="IPR015378">
    <property type="entry name" value="Transposase-like_Mu_C"/>
</dbReference>
<dbReference type="InterPro" id="IPR003314">
    <property type="entry name" value="Mu-type_HTH"/>
</dbReference>
<reference evidence="2 3" key="1">
    <citation type="submission" date="2018-03" db="EMBL/GenBank/DDBJ databases">
        <title>Pantoea intestinalis SRCM103226 isolated form the mealworm.</title>
        <authorList>
            <person name="Jeong D.-Y."/>
            <person name="Kim J.W."/>
        </authorList>
    </citation>
    <scope>NUCLEOTIDE SEQUENCE [LARGE SCALE GENOMIC DNA]</scope>
    <source>
        <strain evidence="2 3">SRCM103226</strain>
    </source>
</reference>
<name>A0A6P1PYF2_9GAMM</name>
<keyword evidence="3" id="KW-1185">Reference proteome</keyword>